<dbReference type="Pfam" id="PF08239">
    <property type="entry name" value="SH3_3"/>
    <property type="match status" value="1"/>
</dbReference>
<gene>
    <name evidence="9" type="ORF">NSA47_08260</name>
</gene>
<evidence type="ECO:0000256" key="4">
    <source>
        <dbReference type="ARBA" id="ARBA00022984"/>
    </source>
</evidence>
<dbReference type="SUPFAM" id="SSF141523">
    <property type="entry name" value="L,D-transpeptidase catalytic domain-like"/>
    <property type="match status" value="1"/>
</dbReference>
<dbReference type="InterPro" id="IPR038063">
    <property type="entry name" value="Transpep_catalytic_dom"/>
</dbReference>
<sequence length="466" mass="53731">MVKKGKMLLMIILMSLSIIGCNIVRRLPENPPAQQEEQGKDSSEKSKGNQPENHQNIEENINDENIEEDKELTEKARREKRTEEDNVISPEDIQKDGNQSNQGQGQIQVLEEFNTTIPDRVTLNLKYDQYAIPLDYFLVTTETLNIRKEPHSSAPVVYQANYFEKLNVLQRVKGEFLPNYQSDNWYKVALKEGDKIQYGYVFGSLGEARSFHFDKMLNEVNKLQERVLNNDMAYIYNYQNVRGLPPAHNGNTADDYKRNQDQSAPGYIDEAKTDFRYFSDGMLVSILEDNHEFYKVSTPSFEGQYWIPKKYVHFGNAPKEITKVIVIDDTNQNEAVFELIEGKWNIISYTFATTGVADEYKYETPKGHFMAIQRREQFLYLKDGTNQIAGYAPYAIRFSGGGYVHGVPVDYQFTPEGEKIDPGHQEYLFTIGTTPRSHKCVRNYTSHAKFLYDWMEIGKGAVIIID</sequence>
<evidence type="ECO:0000256" key="6">
    <source>
        <dbReference type="PROSITE-ProRule" id="PRU01373"/>
    </source>
</evidence>
<dbReference type="Gene3D" id="2.40.440.10">
    <property type="entry name" value="L,D-transpeptidase catalytic domain-like"/>
    <property type="match status" value="1"/>
</dbReference>
<dbReference type="CDD" id="cd16913">
    <property type="entry name" value="YkuD_like"/>
    <property type="match status" value="1"/>
</dbReference>
<dbReference type="InterPro" id="IPR003646">
    <property type="entry name" value="SH3-like_bac-type"/>
</dbReference>
<dbReference type="AlphaFoldDB" id="A0AAE3HF56"/>
<feature type="domain" description="L,D-TPase catalytic" evidence="8">
    <location>
        <begin position="323"/>
        <end position="466"/>
    </location>
</feature>
<dbReference type="GO" id="GO:0071555">
    <property type="term" value="P:cell wall organization"/>
    <property type="evidence" value="ECO:0007669"/>
    <property type="project" value="UniProtKB-UniRule"/>
</dbReference>
<dbReference type="EMBL" id="JANKAS010000006">
    <property type="protein sequence ID" value="MCR1898976.1"/>
    <property type="molecule type" value="Genomic_DNA"/>
</dbReference>
<feature type="compositionally biased region" description="Basic and acidic residues" evidence="7">
    <location>
        <begin position="37"/>
        <end position="47"/>
    </location>
</feature>
<dbReference type="Proteomes" id="UP001205748">
    <property type="component" value="Unassembled WGS sequence"/>
</dbReference>
<feature type="compositionally biased region" description="Basic and acidic residues" evidence="7">
    <location>
        <begin position="72"/>
        <end position="84"/>
    </location>
</feature>
<keyword evidence="10" id="KW-1185">Reference proteome</keyword>
<evidence type="ECO:0000256" key="1">
    <source>
        <dbReference type="ARBA" id="ARBA00004752"/>
    </source>
</evidence>
<protein>
    <submittedName>
        <fullName evidence="9">SH3 domain-containing protein</fullName>
    </submittedName>
</protein>
<organism evidence="9 10">
    <name type="scientific">Irregularibacter muris</name>
    <dbReference type="NCBI Taxonomy" id="1796619"/>
    <lineage>
        <taxon>Bacteria</taxon>
        <taxon>Bacillati</taxon>
        <taxon>Bacillota</taxon>
        <taxon>Clostridia</taxon>
        <taxon>Eubacteriales</taxon>
        <taxon>Eubacteriaceae</taxon>
        <taxon>Irregularibacter</taxon>
    </lineage>
</organism>
<reference evidence="9" key="1">
    <citation type="submission" date="2022-07" db="EMBL/GenBank/DDBJ databases">
        <title>Enhanced cultured diversity of the mouse gut microbiota enables custom-made synthetic communities.</title>
        <authorList>
            <person name="Afrizal A."/>
        </authorList>
    </citation>
    <scope>NUCLEOTIDE SEQUENCE</scope>
    <source>
        <strain evidence="9">DSM 28593</strain>
    </source>
</reference>
<evidence type="ECO:0000313" key="9">
    <source>
        <dbReference type="EMBL" id="MCR1898976.1"/>
    </source>
</evidence>
<dbReference type="InterPro" id="IPR005490">
    <property type="entry name" value="LD_TPept_cat_dom"/>
</dbReference>
<name>A0AAE3HF56_9FIRM</name>
<dbReference type="PROSITE" id="PS51257">
    <property type="entry name" value="PROKAR_LIPOPROTEIN"/>
    <property type="match status" value="1"/>
</dbReference>
<evidence type="ECO:0000256" key="2">
    <source>
        <dbReference type="ARBA" id="ARBA00022679"/>
    </source>
</evidence>
<accession>A0AAE3HF56</accession>
<dbReference type="GO" id="GO:0008360">
    <property type="term" value="P:regulation of cell shape"/>
    <property type="evidence" value="ECO:0007669"/>
    <property type="project" value="UniProtKB-UniRule"/>
</dbReference>
<dbReference type="PROSITE" id="PS52029">
    <property type="entry name" value="LD_TPASE"/>
    <property type="match status" value="1"/>
</dbReference>
<evidence type="ECO:0000256" key="7">
    <source>
        <dbReference type="SAM" id="MobiDB-lite"/>
    </source>
</evidence>
<comment type="pathway">
    <text evidence="1 6">Cell wall biogenesis; peptidoglycan biosynthesis.</text>
</comment>
<feature type="compositionally biased region" description="Acidic residues" evidence="7">
    <location>
        <begin position="60"/>
        <end position="71"/>
    </location>
</feature>
<dbReference type="GO" id="GO:0016740">
    <property type="term" value="F:transferase activity"/>
    <property type="evidence" value="ECO:0007669"/>
    <property type="project" value="UniProtKB-KW"/>
</dbReference>
<dbReference type="GO" id="GO:0009252">
    <property type="term" value="P:peptidoglycan biosynthetic process"/>
    <property type="evidence" value="ECO:0007669"/>
    <property type="project" value="UniProtKB-KW"/>
</dbReference>
<feature type="active site" description="Proton donor/acceptor" evidence="6">
    <location>
        <position position="405"/>
    </location>
</feature>
<feature type="region of interest" description="Disordered" evidence="7">
    <location>
        <begin position="31"/>
        <end position="104"/>
    </location>
</feature>
<dbReference type="Gene3D" id="2.30.30.40">
    <property type="entry name" value="SH3 Domains"/>
    <property type="match status" value="1"/>
</dbReference>
<keyword evidence="4 6" id="KW-0573">Peptidoglycan synthesis</keyword>
<proteinExistence type="predicted"/>
<comment type="caution">
    <text evidence="9">The sequence shown here is derived from an EMBL/GenBank/DDBJ whole genome shotgun (WGS) entry which is preliminary data.</text>
</comment>
<feature type="active site" description="Nucleophile" evidence="6">
    <location>
        <position position="440"/>
    </location>
</feature>
<keyword evidence="2" id="KW-0808">Transferase</keyword>
<dbReference type="Pfam" id="PF03734">
    <property type="entry name" value="YkuD"/>
    <property type="match status" value="1"/>
</dbReference>
<keyword evidence="5 6" id="KW-0961">Cell wall biogenesis/degradation</keyword>
<evidence type="ECO:0000256" key="3">
    <source>
        <dbReference type="ARBA" id="ARBA00022960"/>
    </source>
</evidence>
<evidence type="ECO:0000256" key="5">
    <source>
        <dbReference type="ARBA" id="ARBA00023316"/>
    </source>
</evidence>
<keyword evidence="3 6" id="KW-0133">Cell shape</keyword>
<evidence type="ECO:0000313" key="10">
    <source>
        <dbReference type="Proteomes" id="UP001205748"/>
    </source>
</evidence>
<evidence type="ECO:0000259" key="8">
    <source>
        <dbReference type="PROSITE" id="PS52029"/>
    </source>
</evidence>